<dbReference type="SUPFAM" id="SSF51092">
    <property type="entry name" value="Vitelline membrane outer protein-I (VMO-I)"/>
    <property type="match status" value="1"/>
</dbReference>
<evidence type="ECO:0000256" key="3">
    <source>
        <dbReference type="ARBA" id="ARBA00022679"/>
    </source>
</evidence>
<dbReference type="GO" id="GO:0005634">
    <property type="term" value="C:nucleus"/>
    <property type="evidence" value="ECO:0007669"/>
    <property type="project" value="UniProtKB-SubCell"/>
</dbReference>
<name>A0AAN8X288_HALRR</name>
<proteinExistence type="inferred from homology"/>
<dbReference type="PROSITE" id="PS50127">
    <property type="entry name" value="UBC_2"/>
    <property type="match status" value="1"/>
</dbReference>
<dbReference type="Proteomes" id="UP001381693">
    <property type="component" value="Unassembled WGS sequence"/>
</dbReference>
<dbReference type="InterPro" id="IPR000608">
    <property type="entry name" value="UBC"/>
</dbReference>
<protein>
    <submittedName>
        <fullName evidence="11">SUMO-conjugating enzyme UBC9</fullName>
    </submittedName>
</protein>
<evidence type="ECO:0000256" key="6">
    <source>
        <dbReference type="ARBA" id="ARBA00022840"/>
    </source>
</evidence>
<evidence type="ECO:0000256" key="4">
    <source>
        <dbReference type="ARBA" id="ARBA00022741"/>
    </source>
</evidence>
<comment type="subcellular location">
    <subcellularLocation>
        <location evidence="1">Nucleus</location>
    </subcellularLocation>
</comment>
<keyword evidence="4 9" id="KW-0547">Nucleotide-binding</keyword>
<evidence type="ECO:0000256" key="5">
    <source>
        <dbReference type="ARBA" id="ARBA00022786"/>
    </source>
</evidence>
<keyword evidence="7" id="KW-0539">Nucleus</keyword>
<accession>A0AAN8X288</accession>
<comment type="caution">
    <text evidence="11">The sequence shown here is derived from an EMBL/GenBank/DDBJ whole genome shotgun (WGS) entry which is preliminary data.</text>
</comment>
<evidence type="ECO:0000313" key="12">
    <source>
        <dbReference type="Proteomes" id="UP001381693"/>
    </source>
</evidence>
<keyword evidence="3" id="KW-0808">Transferase</keyword>
<evidence type="ECO:0000256" key="9">
    <source>
        <dbReference type="RuleBase" id="RU362109"/>
    </source>
</evidence>
<dbReference type="Pfam" id="PF03762">
    <property type="entry name" value="VOMI"/>
    <property type="match status" value="1"/>
</dbReference>
<keyword evidence="12" id="KW-1185">Reference proteome</keyword>
<evidence type="ECO:0000256" key="2">
    <source>
        <dbReference type="ARBA" id="ARBA00004718"/>
    </source>
</evidence>
<comment type="pathway">
    <text evidence="2">Protein modification; protein sumoylation.</text>
</comment>
<dbReference type="AlphaFoldDB" id="A0AAN8X288"/>
<dbReference type="GO" id="GO:0005524">
    <property type="term" value="F:ATP binding"/>
    <property type="evidence" value="ECO:0007669"/>
    <property type="project" value="UniProtKB-UniRule"/>
</dbReference>
<dbReference type="EMBL" id="JAXCGZ010011449">
    <property type="protein sequence ID" value="KAK7074816.1"/>
    <property type="molecule type" value="Genomic_DNA"/>
</dbReference>
<sequence>MNLISLSNNITFKSTYYIAGSVTQCSAICNLDENCDGFNWMKSTFPPTCQLIKLKEFPVTSTDTNSALYLPLDEDFPLKGNLNGPYGVWSDDLLCPEGSFVGGFLSWYENYVGTGLGHDDCGLQGIELFCQNSVGNDVGSVELLSHYLSPVKYGRVSCPSGDLVSGFQIKLSNVIVGQDEDAMTNIMMECHDSKVMLQSNTDNREALESSSLFKMSGIAIARLAEERKAWRKDHPFGFIARPTKNPDGTLNLMNWECAIPGKKGTTWESGLYRLRMIFKDDYPSTPPKCKFEPPLFHPNVYPSGTVCLSLLDEEKDWRPAITIKQILLGIQDLLNDPNIKDPAQAEAYTIYCQNRLEYEKRVRAQAKAMSAPFE</sequence>
<dbReference type="Pfam" id="PF00179">
    <property type="entry name" value="UQ_con"/>
    <property type="match status" value="1"/>
</dbReference>
<feature type="domain" description="UBC core" evidence="10">
    <location>
        <begin position="218"/>
        <end position="371"/>
    </location>
</feature>
<dbReference type="PANTHER" id="PTHR24067">
    <property type="entry name" value="UBIQUITIN-CONJUGATING ENZYME E2"/>
    <property type="match status" value="1"/>
</dbReference>
<evidence type="ECO:0000256" key="1">
    <source>
        <dbReference type="ARBA" id="ARBA00004123"/>
    </source>
</evidence>
<dbReference type="InterPro" id="IPR016135">
    <property type="entry name" value="UBQ-conjugating_enzyme/RWD"/>
</dbReference>
<dbReference type="FunFam" id="3.10.110.10:FF:000013">
    <property type="entry name" value="SUMO-conjugating enzyme UBC9"/>
    <property type="match status" value="1"/>
</dbReference>
<evidence type="ECO:0000313" key="11">
    <source>
        <dbReference type="EMBL" id="KAK7074816.1"/>
    </source>
</evidence>
<dbReference type="SMART" id="SM00212">
    <property type="entry name" value="UBCc"/>
    <property type="match status" value="1"/>
</dbReference>
<dbReference type="InterPro" id="IPR036706">
    <property type="entry name" value="VOMI_sf"/>
</dbReference>
<keyword evidence="6 9" id="KW-0067">ATP-binding</keyword>
<dbReference type="PROSITE" id="PS00183">
    <property type="entry name" value="UBC_1"/>
    <property type="match status" value="1"/>
</dbReference>
<keyword evidence="5 9" id="KW-0833">Ubl conjugation pathway</keyword>
<organism evidence="11 12">
    <name type="scientific">Halocaridina rubra</name>
    <name type="common">Hawaiian red shrimp</name>
    <dbReference type="NCBI Taxonomy" id="373956"/>
    <lineage>
        <taxon>Eukaryota</taxon>
        <taxon>Metazoa</taxon>
        <taxon>Ecdysozoa</taxon>
        <taxon>Arthropoda</taxon>
        <taxon>Crustacea</taxon>
        <taxon>Multicrustacea</taxon>
        <taxon>Malacostraca</taxon>
        <taxon>Eumalacostraca</taxon>
        <taxon>Eucarida</taxon>
        <taxon>Decapoda</taxon>
        <taxon>Pleocyemata</taxon>
        <taxon>Caridea</taxon>
        <taxon>Atyoidea</taxon>
        <taxon>Atyidae</taxon>
        <taxon>Halocaridina</taxon>
    </lineage>
</organism>
<comment type="similarity">
    <text evidence="9">Belongs to the ubiquitin-conjugating enzyme family.</text>
</comment>
<dbReference type="InterPro" id="IPR023313">
    <property type="entry name" value="UBQ-conjugating_AS"/>
</dbReference>
<evidence type="ECO:0000256" key="7">
    <source>
        <dbReference type="ARBA" id="ARBA00023242"/>
    </source>
</evidence>
<gene>
    <name evidence="11" type="primary">UBE2I</name>
    <name evidence="11" type="ORF">SK128_001826</name>
</gene>
<dbReference type="InterPro" id="IPR005515">
    <property type="entry name" value="VOMI"/>
</dbReference>
<dbReference type="CDD" id="cd23798">
    <property type="entry name" value="UBCc_UBE2I"/>
    <property type="match status" value="1"/>
</dbReference>
<reference evidence="11 12" key="1">
    <citation type="submission" date="2023-11" db="EMBL/GenBank/DDBJ databases">
        <title>Halocaridina rubra genome assembly.</title>
        <authorList>
            <person name="Smith C."/>
        </authorList>
    </citation>
    <scope>NUCLEOTIDE SEQUENCE [LARGE SCALE GENOMIC DNA]</scope>
    <source>
        <strain evidence="11">EP-1</strain>
        <tissue evidence="11">Whole</tissue>
    </source>
</reference>
<feature type="active site" description="Glycyl thioester intermediate" evidence="8">
    <location>
        <position position="307"/>
    </location>
</feature>
<dbReference type="InterPro" id="IPR050113">
    <property type="entry name" value="Ub_conjugating_enzyme"/>
</dbReference>
<dbReference type="SUPFAM" id="SSF54495">
    <property type="entry name" value="UBC-like"/>
    <property type="match status" value="1"/>
</dbReference>
<dbReference type="GO" id="GO:0016740">
    <property type="term" value="F:transferase activity"/>
    <property type="evidence" value="ECO:0007669"/>
    <property type="project" value="UniProtKB-KW"/>
</dbReference>
<evidence type="ECO:0000259" key="10">
    <source>
        <dbReference type="PROSITE" id="PS50127"/>
    </source>
</evidence>
<dbReference type="Gene3D" id="3.10.110.10">
    <property type="entry name" value="Ubiquitin Conjugating Enzyme"/>
    <property type="match status" value="1"/>
</dbReference>
<evidence type="ECO:0000256" key="8">
    <source>
        <dbReference type="PROSITE-ProRule" id="PRU10133"/>
    </source>
</evidence>